<name>A0A822N065_9VIBR</name>
<comment type="caution">
    <text evidence="1">The sequence shown here is derived from an EMBL/GenBank/DDBJ whole genome shotgun (WGS) entry which is preliminary data.</text>
</comment>
<accession>A0A822N065</accession>
<evidence type="ECO:0000313" key="2">
    <source>
        <dbReference type="Proteomes" id="UP000049495"/>
    </source>
</evidence>
<dbReference type="RefSeq" id="WP_055319444.1">
    <property type="nucleotide sequence ID" value="NZ_CAWQCV010000073.1"/>
</dbReference>
<evidence type="ECO:0000313" key="1">
    <source>
        <dbReference type="EMBL" id="CDT31087.1"/>
    </source>
</evidence>
<reference evidence="2" key="1">
    <citation type="submission" date="2014-06" db="EMBL/GenBank/DDBJ databases">
        <authorList>
            <person name="Le Roux Frederique"/>
        </authorList>
    </citation>
    <scope>NUCLEOTIDE SEQUENCE [LARGE SCALE GENOMIC DNA]</scope>
    <source>
        <strain evidence="2">J5-5</strain>
    </source>
</reference>
<gene>
    <name evidence="1" type="ORF">VCR5J5_240183</name>
</gene>
<protein>
    <submittedName>
        <fullName evidence="1">Uncharacterized protein</fullName>
    </submittedName>
</protein>
<dbReference type="EMBL" id="CCJV01000083">
    <property type="protein sequence ID" value="CDT31087.1"/>
    <property type="molecule type" value="Genomic_DNA"/>
</dbReference>
<proteinExistence type="predicted"/>
<dbReference type="AlphaFoldDB" id="A0A822N065"/>
<dbReference type="Proteomes" id="UP000049495">
    <property type="component" value="Unassembled WGS sequence"/>
</dbReference>
<organism evidence="1 2">
    <name type="scientific">Vibrio crassostreae</name>
    <dbReference type="NCBI Taxonomy" id="246167"/>
    <lineage>
        <taxon>Bacteria</taxon>
        <taxon>Pseudomonadati</taxon>
        <taxon>Pseudomonadota</taxon>
        <taxon>Gammaproteobacteria</taxon>
        <taxon>Vibrionales</taxon>
        <taxon>Vibrionaceae</taxon>
        <taxon>Vibrio</taxon>
    </lineage>
</organism>
<sequence>MNKLTLKISNENFVDYYVVEDIKPFNLKEFCCDNTTLKFMGTRTNFQNGTEKIKGVFSHQVAHNLNLNTYNLVDSGWLPPAYCLEGIYILDRNIVSGFEGSHLRNYQEMNSWFDVMKGSDSIRISSIFSAIERRGEFSDYHGFKVAMALDDQAILTVLPKFKPLRFTDSQLNGIYDFICSFRATEYISFLMEAVSLIYKSVPEKSRMQHSMKIIDLARKYELNGRVHLVILCISCIYSGERINQSFARKIIKPKVNYTEKMAINCINDVLFIDIILLLKKLINPCVSGTTCDRSLAMYWCALDPAIRYDSKSFAYDFNLGSELFPLAPEKDLDQISRAINEL</sequence>